<protein>
    <submittedName>
        <fullName evidence="1">Uncharacterized protein</fullName>
    </submittedName>
</protein>
<organism evidence="1 2">
    <name type="scientific">Amphimedon queenslandica</name>
    <name type="common">Sponge</name>
    <dbReference type="NCBI Taxonomy" id="400682"/>
    <lineage>
        <taxon>Eukaryota</taxon>
        <taxon>Metazoa</taxon>
        <taxon>Porifera</taxon>
        <taxon>Demospongiae</taxon>
        <taxon>Heteroscleromorpha</taxon>
        <taxon>Haplosclerida</taxon>
        <taxon>Niphatidae</taxon>
        <taxon>Amphimedon</taxon>
    </lineage>
</organism>
<dbReference type="GeneID" id="109586966"/>
<reference evidence="2" key="1">
    <citation type="journal article" date="2010" name="Nature">
        <title>The Amphimedon queenslandica genome and the evolution of animal complexity.</title>
        <authorList>
            <person name="Srivastava M."/>
            <person name="Simakov O."/>
            <person name="Chapman J."/>
            <person name="Fahey B."/>
            <person name="Gauthier M.E."/>
            <person name="Mitros T."/>
            <person name="Richards G.S."/>
            <person name="Conaco C."/>
            <person name="Dacre M."/>
            <person name="Hellsten U."/>
            <person name="Larroux C."/>
            <person name="Putnam N.H."/>
            <person name="Stanke M."/>
            <person name="Adamska M."/>
            <person name="Darling A."/>
            <person name="Degnan S.M."/>
            <person name="Oakley T.H."/>
            <person name="Plachetzki D.C."/>
            <person name="Zhai Y."/>
            <person name="Adamski M."/>
            <person name="Calcino A."/>
            <person name="Cummins S.F."/>
            <person name="Goodstein D.M."/>
            <person name="Harris C."/>
            <person name="Jackson D.J."/>
            <person name="Leys S.P."/>
            <person name="Shu S."/>
            <person name="Woodcroft B.J."/>
            <person name="Vervoort M."/>
            <person name="Kosik K.S."/>
            <person name="Manning G."/>
            <person name="Degnan B.M."/>
            <person name="Rokhsar D.S."/>
        </authorList>
    </citation>
    <scope>NUCLEOTIDE SEQUENCE [LARGE SCALE GENOMIC DNA]</scope>
</reference>
<keyword evidence="2" id="KW-1185">Reference proteome</keyword>
<dbReference type="Proteomes" id="UP000007879">
    <property type="component" value="Unassembled WGS sequence"/>
</dbReference>
<dbReference type="AlphaFoldDB" id="A0AAN0JNX0"/>
<dbReference type="EnsemblMetazoa" id="XM_020003176.1">
    <property type="protein sequence ID" value="XP_019858735.1"/>
    <property type="gene ID" value="LOC109586966"/>
</dbReference>
<reference evidence="1" key="2">
    <citation type="submission" date="2024-06" db="UniProtKB">
        <authorList>
            <consortium name="EnsemblMetazoa"/>
        </authorList>
    </citation>
    <scope>IDENTIFICATION</scope>
</reference>
<proteinExistence type="predicted"/>
<accession>A0AAN0JNX0</accession>
<sequence length="200" mass="22865">MIGKEMCEIILFCNHPVTGELMDLLLKVHKDELLPSVLDKAYELMEFAPHIPIKRCRLVKYNFWNEVMEQSFDEFQHQTIGLIVGRAGNYSLFLETRKENETFKKYNDGGVNLKVSVVDLSTGEVGPAVPMRGELGWTVEELKQHIGDLFNIKSSCMRIVKEEPEDYWSDSSVRDISDVGGTLRGIPISIYNQAIFHLIQ</sequence>
<evidence type="ECO:0000313" key="1">
    <source>
        <dbReference type="EnsemblMetazoa" id="XP_019858735.1"/>
    </source>
</evidence>
<dbReference type="KEGG" id="aqu:109586966"/>
<name>A0AAN0JNX0_AMPQE</name>
<dbReference type="RefSeq" id="XP_019858735.1">
    <property type="nucleotide sequence ID" value="XM_020003176.1"/>
</dbReference>
<evidence type="ECO:0000313" key="2">
    <source>
        <dbReference type="Proteomes" id="UP000007879"/>
    </source>
</evidence>